<dbReference type="EMBL" id="CM043020">
    <property type="protein sequence ID" value="KAI4459806.1"/>
    <property type="molecule type" value="Genomic_DNA"/>
</dbReference>
<accession>A0ACB9SZ08</accession>
<name>A0ACB9SZ08_HOLOL</name>
<organism evidence="1 2">
    <name type="scientific">Holotrichia oblita</name>
    <name type="common">Chafer beetle</name>
    <dbReference type="NCBI Taxonomy" id="644536"/>
    <lineage>
        <taxon>Eukaryota</taxon>
        <taxon>Metazoa</taxon>
        <taxon>Ecdysozoa</taxon>
        <taxon>Arthropoda</taxon>
        <taxon>Hexapoda</taxon>
        <taxon>Insecta</taxon>
        <taxon>Pterygota</taxon>
        <taxon>Neoptera</taxon>
        <taxon>Endopterygota</taxon>
        <taxon>Coleoptera</taxon>
        <taxon>Polyphaga</taxon>
        <taxon>Scarabaeiformia</taxon>
        <taxon>Scarabaeidae</taxon>
        <taxon>Melolonthinae</taxon>
        <taxon>Holotrichia</taxon>
    </lineage>
</organism>
<evidence type="ECO:0000313" key="1">
    <source>
        <dbReference type="EMBL" id="KAI4459806.1"/>
    </source>
</evidence>
<reference evidence="1" key="1">
    <citation type="submission" date="2022-04" db="EMBL/GenBank/DDBJ databases">
        <title>Chromosome-scale genome assembly of Holotrichia oblita Faldermann.</title>
        <authorList>
            <person name="Rongchong L."/>
        </authorList>
    </citation>
    <scope>NUCLEOTIDE SEQUENCE</scope>
    <source>
        <strain evidence="1">81SQS9</strain>
    </source>
</reference>
<protein>
    <submittedName>
        <fullName evidence="1">Major facilitator superfamily domain-containing protein 10</fullName>
    </submittedName>
</protein>
<comment type="caution">
    <text evidence="1">The sequence shown here is derived from an EMBL/GenBank/DDBJ whole genome shotgun (WGS) entry which is preliminary data.</text>
</comment>
<gene>
    <name evidence="1" type="ORF">MML48_6g00001988</name>
</gene>
<keyword evidence="2" id="KW-1185">Reference proteome</keyword>
<sequence length="400" mass="44242">MSIGLHVAILYLISFVDTLCFGLIMPVLPTHILNLGGNHTSLGLLGMFHMLLQLFAIPLGQSYSSKFGRKTWLIATLFVGALTNIAMGIVIKFPSVIIIRLIFYLTNQTQTICKSFVADIETKDMHTLIYSRMNLLGVAGFIIGPIVGGTLLDMEHGFYYISLITFGLTQFAMFVAMILPGDKRSNKNRNISSNLAAKLVDNSTSSFDSIQKLQIRTNWNIVLMKICTTVSLTVFFMKFALLLKVLHNRNNTGVGIVVAYQSFLIFLANILVPLTDKVYKGQSVKKLSHSLSLLAISMANICYAPTFTMYLICFIPLSIAKCIFDSAFREVSNSKSLGDISGGLDTIATITSIATPPIFGYSCDFYTHNAVKSFTIIPLIIVLFVMHFSTKKQFAKLKVN</sequence>
<dbReference type="Proteomes" id="UP001056778">
    <property type="component" value="Chromosome 6"/>
</dbReference>
<evidence type="ECO:0000313" key="2">
    <source>
        <dbReference type="Proteomes" id="UP001056778"/>
    </source>
</evidence>
<proteinExistence type="predicted"/>